<keyword evidence="1" id="KW-0732">Signal</keyword>
<name>A0A0C9R495_9HYME</name>
<accession>A0A0C9R495</accession>
<proteinExistence type="predicted"/>
<dbReference type="AlphaFoldDB" id="A0A0C9R495"/>
<organism evidence="2">
    <name type="scientific">Fopius arisanus</name>
    <dbReference type="NCBI Taxonomy" id="64838"/>
    <lineage>
        <taxon>Eukaryota</taxon>
        <taxon>Metazoa</taxon>
        <taxon>Ecdysozoa</taxon>
        <taxon>Arthropoda</taxon>
        <taxon>Hexapoda</taxon>
        <taxon>Insecta</taxon>
        <taxon>Pterygota</taxon>
        <taxon>Neoptera</taxon>
        <taxon>Endopterygota</taxon>
        <taxon>Hymenoptera</taxon>
        <taxon>Apocrita</taxon>
        <taxon>Ichneumonoidea</taxon>
        <taxon>Braconidae</taxon>
        <taxon>Opiinae</taxon>
        <taxon>Fopius</taxon>
    </lineage>
</organism>
<sequence length="222" mass="25699">MRIVPHVLFWLFLIPSGILSQLKLECNEDEIAEEFYKKYEFKGNESETPDLGDIDYLRLRISNISNDVLEKAKYCYLDSNNQLLIQDITQNLTDACIVLLHSLKVRNLNYMEISSEPTIDLWNNEIKVSITLSIPKLELTGQHEMKLKKTPTKCLEFTQIEVTEKFSVGITLDGFGMLNQHIAESISKQFNFDELLKFLVNFREISQLFLDKIDCKRLGLGV</sequence>
<feature type="chain" id="PRO_5002211696" evidence="1">
    <location>
        <begin position="21"/>
        <end position="222"/>
    </location>
</feature>
<evidence type="ECO:0000256" key="1">
    <source>
        <dbReference type="SAM" id="SignalP"/>
    </source>
</evidence>
<gene>
    <name evidence="2" type="primary">MW2416</name>
    <name evidence="2" type="ORF">g.13170</name>
</gene>
<evidence type="ECO:0000313" key="2">
    <source>
        <dbReference type="EMBL" id="JAG72482.1"/>
    </source>
</evidence>
<feature type="signal peptide" evidence="1">
    <location>
        <begin position="1"/>
        <end position="20"/>
    </location>
</feature>
<protein>
    <submittedName>
        <fullName evidence="2">MW2416 protein</fullName>
    </submittedName>
</protein>
<reference evidence="2" key="1">
    <citation type="submission" date="2015-01" db="EMBL/GenBank/DDBJ databases">
        <title>Transcriptome Assembly of Fopius arisanus.</title>
        <authorList>
            <person name="Geib S."/>
        </authorList>
    </citation>
    <scope>NUCLEOTIDE SEQUENCE</scope>
</reference>
<dbReference type="EMBL" id="GBYB01002715">
    <property type="protein sequence ID" value="JAG72482.1"/>
    <property type="molecule type" value="Transcribed_RNA"/>
</dbReference>